<name>A0ABQ5KV22_9EUKA</name>
<evidence type="ECO:0000313" key="2">
    <source>
        <dbReference type="EMBL" id="GKT36307.1"/>
    </source>
</evidence>
<gene>
    <name evidence="2" type="ORF">ADUPG1_009298</name>
</gene>
<comment type="caution">
    <text evidence="2">The sequence shown here is derived from an EMBL/GenBank/DDBJ whole genome shotgun (WGS) entry which is preliminary data.</text>
</comment>
<feature type="compositionally biased region" description="Basic and acidic residues" evidence="1">
    <location>
        <begin position="498"/>
        <end position="509"/>
    </location>
</feature>
<keyword evidence="3" id="KW-1185">Reference proteome</keyword>
<evidence type="ECO:0000313" key="3">
    <source>
        <dbReference type="Proteomes" id="UP001057375"/>
    </source>
</evidence>
<dbReference type="EMBL" id="BQXS01011189">
    <property type="protein sequence ID" value="GKT36307.1"/>
    <property type="molecule type" value="Genomic_DNA"/>
</dbReference>
<feature type="non-terminal residue" evidence="2">
    <location>
        <position position="1"/>
    </location>
</feature>
<dbReference type="Proteomes" id="UP001057375">
    <property type="component" value="Unassembled WGS sequence"/>
</dbReference>
<feature type="region of interest" description="Disordered" evidence="1">
    <location>
        <begin position="488"/>
        <end position="510"/>
    </location>
</feature>
<feature type="non-terminal residue" evidence="2">
    <location>
        <position position="1186"/>
    </location>
</feature>
<proteinExistence type="predicted"/>
<accession>A0ABQ5KV22</accession>
<reference evidence="2" key="1">
    <citation type="submission" date="2022-03" db="EMBL/GenBank/DDBJ databases">
        <title>Draft genome sequence of Aduncisulcus paluster, a free-living microaerophilic Fornicata.</title>
        <authorList>
            <person name="Yuyama I."/>
            <person name="Kume K."/>
            <person name="Tamura T."/>
            <person name="Inagaki Y."/>
            <person name="Hashimoto T."/>
        </authorList>
    </citation>
    <scope>NUCLEOTIDE SEQUENCE</scope>
    <source>
        <strain evidence="2">NY0171</strain>
    </source>
</reference>
<sequence length="1186" mass="131394">SFEACQHARRVPPWSDGMCSVTSLRGSILLLSFSFNSPLFLPPFLLPSSSTNHPSEIHHMKRKDLETKTYVDDDHISVRQAVSCSECMKEQGLLGGDIISDGSKDTVHVPLSDKSGSQDSEHSSEFLRIVPSNILENSVSRSILEHSWFFSISSLQFTSRIYQALTHLCLENNLEECRMLISSICSNFNPISVFSIMTSLYSQICSSSTLLSSSLTMTHAVFLLTMIEGQLRVYTEGIVRASRMTDPLLRLKGKPGLGNVLASLFVSTWHNSILYRFAFFTSLLPFLSILICLPQDILENEMVTVCGSTGRELEQLKNITTSKTLIAIKSLEKKNRTMLNPSVAASLPETVSVEQKLFQEQHEDEIGGIGEELSPSDASSCSISVLLKHDSSSLLSLLSSSLSSSHALLSMFFAMTSRPVLSLFYVLSDIPSPIKHMVTERLVGGPLCSTSSGFSCDARDVPWIMWKNDSKDQEYPDSSPLMYRDVTLSSPSDASSLDEGKSSKMKGGESMDESMLKWSVALEREMEREESLFTALLEEEMKGVHDKGGASGIMRVNTECNEESYDESELEKCSSLFPIIYDADSRTSTISFSDETDIFEQIYDQLLPFMKTESLGSFPLNCIRKLYYQSSNSRFYNFSVSMTFYNEQLTSTEIVDISFSDFSGKLVASSYYFPSGSIVDPSESSFFSINSISNSYSTISIGDIPLYGSLARGTDKFGEVVGRLSSSSPSLIGYSLVHSPFHGNGFIRLSSDVVSRKSELVFVKEAQPVFSDFDESLSNSQQKALEEIQTLARVKHIPSEIQQSQKQFTTEDVFLSLYSQLPEEFTSDFSQSDLDLPYRRWVNGIRLPHTSFTHQHIPSHSLLPIISISSQFIASCSSQNSTCADDDLDTSIGHSSLPITHIYSTDGKRVFVATIINNSVSELQPIPSIYESLSWYTSSLDLTQRSTMESDGQYDSSYPIYVDPADIDDSFSIISLSPAIELPSKYARNSISAAGMVIEETLSDDSTQQRIVIVASSISTFSTVSYSDEDIIDSDGNYHSLLRPYIPTASFSAFTSSGTISNLSLVPIHTDTDTDSNSDFGVFLVYFRFKSSGGDESLKMLMIRCVQEEIITVSDGSSESYDSVDGLIQGRYVSLTLSSALQSTYSPFEIYTASGLVSPFSLSFIGKDIDSSRVYYRFMVSRIRSE</sequence>
<organism evidence="2 3">
    <name type="scientific">Aduncisulcus paluster</name>
    <dbReference type="NCBI Taxonomy" id="2918883"/>
    <lineage>
        <taxon>Eukaryota</taxon>
        <taxon>Metamonada</taxon>
        <taxon>Carpediemonas-like organisms</taxon>
        <taxon>Aduncisulcus</taxon>
    </lineage>
</organism>
<evidence type="ECO:0000256" key="1">
    <source>
        <dbReference type="SAM" id="MobiDB-lite"/>
    </source>
</evidence>
<protein>
    <submittedName>
        <fullName evidence="2">Uncharacterized protein</fullName>
    </submittedName>
</protein>